<sequence>MVMETVTGLGPLLLNPLSFLPHLLISEKQQDEIFVRFVSLDAALNAVMKLNGLVVQQRRINAEVARSHWRNTNKQTVMHEGFDGDDSKDEETNSSLSMDDINTTIIQICHRQWQQHRRRHRDTDLPSFGRIMGMLAKLPTSEDEESETEVES</sequence>
<evidence type="ECO:0000313" key="2">
    <source>
        <dbReference type="EMBL" id="KAG7168532.1"/>
    </source>
</evidence>
<proteinExistence type="predicted"/>
<gene>
    <name evidence="2" type="primary">Rbp28-L</name>
    <name evidence="2" type="ORF">Hamer_G002617</name>
</gene>
<dbReference type="CDD" id="cd00590">
    <property type="entry name" value="RRM_SF"/>
    <property type="match status" value="1"/>
</dbReference>
<protein>
    <submittedName>
        <fullName evidence="2">Putative RNA-binding protein 28-like</fullName>
    </submittedName>
</protein>
<organism evidence="2 3">
    <name type="scientific">Homarus americanus</name>
    <name type="common">American lobster</name>
    <dbReference type="NCBI Taxonomy" id="6706"/>
    <lineage>
        <taxon>Eukaryota</taxon>
        <taxon>Metazoa</taxon>
        <taxon>Ecdysozoa</taxon>
        <taxon>Arthropoda</taxon>
        <taxon>Crustacea</taxon>
        <taxon>Multicrustacea</taxon>
        <taxon>Malacostraca</taxon>
        <taxon>Eumalacostraca</taxon>
        <taxon>Eucarida</taxon>
        <taxon>Decapoda</taxon>
        <taxon>Pleocyemata</taxon>
        <taxon>Astacidea</taxon>
        <taxon>Nephropoidea</taxon>
        <taxon>Nephropidae</taxon>
        <taxon>Homarus</taxon>
    </lineage>
</organism>
<dbReference type="InterPro" id="IPR035979">
    <property type="entry name" value="RBD_domain_sf"/>
</dbReference>
<dbReference type="GO" id="GO:0003676">
    <property type="term" value="F:nucleic acid binding"/>
    <property type="evidence" value="ECO:0007669"/>
    <property type="project" value="InterPro"/>
</dbReference>
<keyword evidence="3" id="KW-1185">Reference proteome</keyword>
<reference evidence="2" key="1">
    <citation type="journal article" date="2021" name="Sci. Adv.">
        <title>The American lobster genome reveals insights on longevity, neural, and immune adaptations.</title>
        <authorList>
            <person name="Polinski J.M."/>
            <person name="Zimin A.V."/>
            <person name="Clark K.F."/>
            <person name="Kohn A.B."/>
            <person name="Sadowski N."/>
            <person name="Timp W."/>
            <person name="Ptitsyn A."/>
            <person name="Khanna P."/>
            <person name="Romanova D.Y."/>
            <person name="Williams P."/>
            <person name="Greenwood S.J."/>
            <person name="Moroz L.L."/>
            <person name="Walt D.R."/>
            <person name="Bodnar A.G."/>
        </authorList>
    </citation>
    <scope>NUCLEOTIDE SEQUENCE</scope>
    <source>
        <strain evidence="2">GMGI-L3</strain>
    </source>
</reference>
<dbReference type="EMBL" id="JAHLQT010020073">
    <property type="protein sequence ID" value="KAG7168532.1"/>
    <property type="molecule type" value="Genomic_DNA"/>
</dbReference>
<accession>A0A8J5MYZ8</accession>
<evidence type="ECO:0000313" key="3">
    <source>
        <dbReference type="Proteomes" id="UP000747542"/>
    </source>
</evidence>
<feature type="region of interest" description="Disordered" evidence="1">
    <location>
        <begin position="73"/>
        <end position="96"/>
    </location>
</feature>
<dbReference type="AlphaFoldDB" id="A0A8J5MYZ8"/>
<dbReference type="Gene3D" id="3.30.70.330">
    <property type="match status" value="1"/>
</dbReference>
<comment type="caution">
    <text evidence="2">The sequence shown here is derived from an EMBL/GenBank/DDBJ whole genome shotgun (WGS) entry which is preliminary data.</text>
</comment>
<dbReference type="InterPro" id="IPR012677">
    <property type="entry name" value="Nucleotide-bd_a/b_plait_sf"/>
</dbReference>
<dbReference type="SUPFAM" id="SSF54928">
    <property type="entry name" value="RNA-binding domain, RBD"/>
    <property type="match status" value="1"/>
</dbReference>
<dbReference type="Proteomes" id="UP000747542">
    <property type="component" value="Unassembled WGS sequence"/>
</dbReference>
<name>A0A8J5MYZ8_HOMAM</name>
<evidence type="ECO:0000256" key="1">
    <source>
        <dbReference type="SAM" id="MobiDB-lite"/>
    </source>
</evidence>